<dbReference type="WBParaSite" id="ACRNAN_Path_1189.g4616.t1">
    <property type="protein sequence ID" value="ACRNAN_Path_1189.g4616.t1"/>
    <property type="gene ID" value="ACRNAN_Path_1189.g4616"/>
</dbReference>
<dbReference type="GO" id="GO:0032589">
    <property type="term" value="C:neuron projection membrane"/>
    <property type="evidence" value="ECO:0007669"/>
    <property type="project" value="TreeGrafter"/>
</dbReference>
<keyword evidence="1" id="KW-0732">Signal</keyword>
<dbReference type="Proteomes" id="UP000887540">
    <property type="component" value="Unplaced"/>
</dbReference>
<feature type="domain" description="Ig-like" evidence="2">
    <location>
        <begin position="13"/>
        <end position="132"/>
    </location>
</feature>
<organism evidence="3 4">
    <name type="scientific">Acrobeloides nanus</name>
    <dbReference type="NCBI Taxonomy" id="290746"/>
    <lineage>
        <taxon>Eukaryota</taxon>
        <taxon>Metazoa</taxon>
        <taxon>Ecdysozoa</taxon>
        <taxon>Nematoda</taxon>
        <taxon>Chromadorea</taxon>
        <taxon>Rhabditida</taxon>
        <taxon>Tylenchina</taxon>
        <taxon>Cephalobomorpha</taxon>
        <taxon>Cephaloboidea</taxon>
        <taxon>Cephalobidae</taxon>
        <taxon>Acrobeloides</taxon>
    </lineage>
</organism>
<feature type="domain" description="Ig-like" evidence="2">
    <location>
        <begin position="140"/>
        <end position="250"/>
    </location>
</feature>
<evidence type="ECO:0000313" key="4">
    <source>
        <dbReference type="WBParaSite" id="ACRNAN_Path_1189.g4616.t1"/>
    </source>
</evidence>
<dbReference type="AlphaFoldDB" id="A0A914BX65"/>
<keyword evidence="3" id="KW-1185">Reference proteome</keyword>
<protein>
    <submittedName>
        <fullName evidence="4">Ig-like domain-containing protein</fullName>
    </submittedName>
</protein>
<dbReference type="InterPro" id="IPR037448">
    <property type="entry name" value="Zig-8"/>
</dbReference>
<dbReference type="SMART" id="SM00406">
    <property type="entry name" value="IGv"/>
    <property type="match status" value="1"/>
</dbReference>
<dbReference type="SMART" id="SM00409">
    <property type="entry name" value="IG"/>
    <property type="match status" value="2"/>
</dbReference>
<dbReference type="SUPFAM" id="SSF48726">
    <property type="entry name" value="Immunoglobulin"/>
    <property type="match status" value="2"/>
</dbReference>
<sequence length="269" mass="30362">MTLRFHLCYFLLPIFTRNLFIDANGNMTREECLAIERTNSFRTSSKVVSVHEGNPAYLHCSIPHSSDSLVAWTRLTDDALLTAGGNSFTTDARFQVSPKRDARDWVLIIRRVQLSDSGCYICEINTEPSTLFPVYLDVLPALVEEEKAASPQKQKSRLNSQLEGGTLLLNCTVEMPEQLTPIDIIWTKDSQAIELNDRTKYKSDYKIVGNTIIYTLRIASVSSQDDGQYACEGKNLPRSAQMVHVNANSSIKNTLNAFLFLFIWLLNSR</sequence>
<dbReference type="GO" id="GO:0050808">
    <property type="term" value="P:synapse organization"/>
    <property type="evidence" value="ECO:0007669"/>
    <property type="project" value="TreeGrafter"/>
</dbReference>
<evidence type="ECO:0000256" key="1">
    <source>
        <dbReference type="SAM" id="SignalP"/>
    </source>
</evidence>
<dbReference type="Gene3D" id="2.60.40.10">
    <property type="entry name" value="Immunoglobulins"/>
    <property type="match status" value="2"/>
</dbReference>
<proteinExistence type="predicted"/>
<dbReference type="InterPro" id="IPR013783">
    <property type="entry name" value="Ig-like_fold"/>
</dbReference>
<dbReference type="InterPro" id="IPR003599">
    <property type="entry name" value="Ig_sub"/>
</dbReference>
<dbReference type="InterPro" id="IPR036179">
    <property type="entry name" value="Ig-like_dom_sf"/>
</dbReference>
<dbReference type="PROSITE" id="PS50835">
    <property type="entry name" value="IG_LIKE"/>
    <property type="match status" value="2"/>
</dbReference>
<dbReference type="Pfam" id="PF00047">
    <property type="entry name" value="ig"/>
    <property type="match status" value="1"/>
</dbReference>
<dbReference type="InterPro" id="IPR003598">
    <property type="entry name" value="Ig_sub2"/>
</dbReference>
<dbReference type="PANTHER" id="PTHR23279">
    <property type="entry name" value="DEFECTIVE PROBOSCIS EXTENSION RESPONSE DPR -RELATED"/>
    <property type="match status" value="1"/>
</dbReference>
<dbReference type="InterPro" id="IPR013106">
    <property type="entry name" value="Ig_V-set"/>
</dbReference>
<accession>A0A914BX65</accession>
<evidence type="ECO:0000313" key="3">
    <source>
        <dbReference type="Proteomes" id="UP000887540"/>
    </source>
</evidence>
<dbReference type="InterPro" id="IPR007110">
    <property type="entry name" value="Ig-like_dom"/>
</dbReference>
<feature type="signal peptide" evidence="1">
    <location>
        <begin position="1"/>
        <end position="23"/>
    </location>
</feature>
<evidence type="ECO:0000259" key="2">
    <source>
        <dbReference type="PROSITE" id="PS50835"/>
    </source>
</evidence>
<name>A0A914BX65_9BILA</name>
<feature type="chain" id="PRO_5036918010" evidence="1">
    <location>
        <begin position="24"/>
        <end position="269"/>
    </location>
</feature>
<dbReference type="Pfam" id="PF07686">
    <property type="entry name" value="V-set"/>
    <property type="match status" value="1"/>
</dbReference>
<dbReference type="PANTHER" id="PTHR23279:SF36">
    <property type="entry name" value="DEFECTIVE PROBOSCIS EXTENSION RESPONSE 9, ISOFORM A"/>
    <property type="match status" value="1"/>
</dbReference>
<dbReference type="SMART" id="SM00408">
    <property type="entry name" value="IGc2"/>
    <property type="match status" value="2"/>
</dbReference>
<reference evidence="4" key="1">
    <citation type="submission" date="2022-11" db="UniProtKB">
        <authorList>
            <consortium name="WormBaseParasite"/>
        </authorList>
    </citation>
    <scope>IDENTIFICATION</scope>
</reference>
<dbReference type="InterPro" id="IPR013151">
    <property type="entry name" value="Immunoglobulin_dom"/>
</dbReference>